<organism evidence="3 4">
    <name type="scientific">Actinidia chinensis var. chinensis</name>
    <name type="common">Chinese soft-hair kiwi</name>
    <dbReference type="NCBI Taxonomy" id="1590841"/>
    <lineage>
        <taxon>Eukaryota</taxon>
        <taxon>Viridiplantae</taxon>
        <taxon>Streptophyta</taxon>
        <taxon>Embryophyta</taxon>
        <taxon>Tracheophyta</taxon>
        <taxon>Spermatophyta</taxon>
        <taxon>Magnoliopsida</taxon>
        <taxon>eudicotyledons</taxon>
        <taxon>Gunneridae</taxon>
        <taxon>Pentapetalae</taxon>
        <taxon>asterids</taxon>
        <taxon>Ericales</taxon>
        <taxon>Actinidiaceae</taxon>
        <taxon>Actinidia</taxon>
    </lineage>
</organism>
<evidence type="ECO:0000313" key="3">
    <source>
        <dbReference type="EMBL" id="PSR98276.1"/>
    </source>
</evidence>
<dbReference type="AlphaFoldDB" id="A0A2R6PWY8"/>
<sequence>MAEAKDILLSSNSSSSDPDDAKSTEMAEDNLSYVSKNRSSSSSSPKPSQFIVIVFRRSIVGPFLWSWWSIVGPFSVVWFITLVNTNQIIENLVSCVFYLIFFS</sequence>
<gene>
    <name evidence="3" type="ORF">CEY00_Acc24880</name>
</gene>
<feature type="transmembrane region" description="Helical" evidence="2">
    <location>
        <begin position="50"/>
        <end position="70"/>
    </location>
</feature>
<comment type="caution">
    <text evidence="3">The sequence shown here is derived from an EMBL/GenBank/DDBJ whole genome shotgun (WGS) entry which is preliminary data.</text>
</comment>
<feature type="region of interest" description="Disordered" evidence="1">
    <location>
        <begin position="1"/>
        <end position="27"/>
    </location>
</feature>
<dbReference type="Gramene" id="PSR98276">
    <property type="protein sequence ID" value="PSR98276"/>
    <property type="gene ID" value="CEY00_Acc24880"/>
</dbReference>
<dbReference type="EMBL" id="NKQK01000022">
    <property type="protein sequence ID" value="PSR98276.1"/>
    <property type="molecule type" value="Genomic_DNA"/>
</dbReference>
<reference evidence="3 4" key="1">
    <citation type="submission" date="2017-07" db="EMBL/GenBank/DDBJ databases">
        <title>An improved, manually edited Actinidia chinensis var. chinensis (kiwifruit) genome highlights the challenges associated with draft genomes and gene prediction in plants.</title>
        <authorList>
            <person name="Pilkington S."/>
            <person name="Crowhurst R."/>
            <person name="Hilario E."/>
            <person name="Nardozza S."/>
            <person name="Fraser L."/>
            <person name="Peng Y."/>
            <person name="Gunaseelan K."/>
            <person name="Simpson R."/>
            <person name="Tahir J."/>
            <person name="Deroles S."/>
            <person name="Templeton K."/>
            <person name="Luo Z."/>
            <person name="Davy M."/>
            <person name="Cheng C."/>
            <person name="Mcneilage M."/>
            <person name="Scaglione D."/>
            <person name="Liu Y."/>
            <person name="Zhang Q."/>
            <person name="Datson P."/>
            <person name="De Silva N."/>
            <person name="Gardiner S."/>
            <person name="Bassett H."/>
            <person name="Chagne D."/>
            <person name="Mccallum J."/>
            <person name="Dzierzon H."/>
            <person name="Deng C."/>
            <person name="Wang Y.-Y."/>
            <person name="Barron N."/>
            <person name="Manako K."/>
            <person name="Bowen J."/>
            <person name="Foster T."/>
            <person name="Erridge Z."/>
            <person name="Tiffin H."/>
            <person name="Waite C."/>
            <person name="Davies K."/>
            <person name="Grierson E."/>
            <person name="Laing W."/>
            <person name="Kirk R."/>
            <person name="Chen X."/>
            <person name="Wood M."/>
            <person name="Montefiori M."/>
            <person name="Brummell D."/>
            <person name="Schwinn K."/>
            <person name="Catanach A."/>
            <person name="Fullerton C."/>
            <person name="Li D."/>
            <person name="Meiyalaghan S."/>
            <person name="Nieuwenhuizen N."/>
            <person name="Read N."/>
            <person name="Prakash R."/>
            <person name="Hunter D."/>
            <person name="Zhang H."/>
            <person name="Mckenzie M."/>
            <person name="Knabel M."/>
            <person name="Harris A."/>
            <person name="Allan A."/>
            <person name="Chen A."/>
            <person name="Janssen B."/>
            <person name="Plunkett B."/>
            <person name="Dwamena C."/>
            <person name="Voogd C."/>
            <person name="Leif D."/>
            <person name="Lafferty D."/>
            <person name="Souleyre E."/>
            <person name="Varkonyi-Gasic E."/>
            <person name="Gambi F."/>
            <person name="Hanley J."/>
            <person name="Yao J.-L."/>
            <person name="Cheung J."/>
            <person name="David K."/>
            <person name="Warren B."/>
            <person name="Marsh K."/>
            <person name="Snowden K."/>
            <person name="Lin-Wang K."/>
            <person name="Brian L."/>
            <person name="Martinez-Sanchez M."/>
            <person name="Wang M."/>
            <person name="Ileperuma N."/>
            <person name="Macnee N."/>
            <person name="Campin R."/>
            <person name="Mcatee P."/>
            <person name="Drummond R."/>
            <person name="Espley R."/>
            <person name="Ireland H."/>
            <person name="Wu R."/>
            <person name="Atkinson R."/>
            <person name="Karunairetnam S."/>
            <person name="Bulley S."/>
            <person name="Chunkath S."/>
            <person name="Hanley Z."/>
            <person name="Storey R."/>
            <person name="Thrimawithana A."/>
            <person name="Thomson S."/>
            <person name="David C."/>
            <person name="Testolin R."/>
        </authorList>
    </citation>
    <scope>NUCLEOTIDE SEQUENCE [LARGE SCALE GENOMIC DNA]</scope>
    <source>
        <strain evidence="4">cv. Red5</strain>
        <tissue evidence="3">Young leaf</tissue>
    </source>
</reference>
<keyword evidence="2" id="KW-0812">Transmembrane</keyword>
<protein>
    <submittedName>
        <fullName evidence="3">Siderophore iron transporter mirB like</fullName>
    </submittedName>
</protein>
<reference evidence="4" key="2">
    <citation type="journal article" date="2018" name="BMC Genomics">
        <title>A manually annotated Actinidia chinensis var. chinensis (kiwifruit) genome highlights the challenges associated with draft genomes and gene prediction in plants.</title>
        <authorList>
            <person name="Pilkington S.M."/>
            <person name="Crowhurst R."/>
            <person name="Hilario E."/>
            <person name="Nardozza S."/>
            <person name="Fraser L."/>
            <person name="Peng Y."/>
            <person name="Gunaseelan K."/>
            <person name="Simpson R."/>
            <person name="Tahir J."/>
            <person name="Deroles S.C."/>
            <person name="Templeton K."/>
            <person name="Luo Z."/>
            <person name="Davy M."/>
            <person name="Cheng C."/>
            <person name="McNeilage M."/>
            <person name="Scaglione D."/>
            <person name="Liu Y."/>
            <person name="Zhang Q."/>
            <person name="Datson P."/>
            <person name="De Silva N."/>
            <person name="Gardiner S.E."/>
            <person name="Bassett H."/>
            <person name="Chagne D."/>
            <person name="McCallum J."/>
            <person name="Dzierzon H."/>
            <person name="Deng C."/>
            <person name="Wang Y.Y."/>
            <person name="Barron L."/>
            <person name="Manako K."/>
            <person name="Bowen J."/>
            <person name="Foster T.M."/>
            <person name="Erridge Z.A."/>
            <person name="Tiffin H."/>
            <person name="Waite C.N."/>
            <person name="Davies K.M."/>
            <person name="Grierson E.P."/>
            <person name="Laing W.A."/>
            <person name="Kirk R."/>
            <person name="Chen X."/>
            <person name="Wood M."/>
            <person name="Montefiori M."/>
            <person name="Brummell D.A."/>
            <person name="Schwinn K.E."/>
            <person name="Catanach A."/>
            <person name="Fullerton C."/>
            <person name="Li D."/>
            <person name="Meiyalaghan S."/>
            <person name="Nieuwenhuizen N."/>
            <person name="Read N."/>
            <person name="Prakash R."/>
            <person name="Hunter D."/>
            <person name="Zhang H."/>
            <person name="McKenzie M."/>
            <person name="Knabel M."/>
            <person name="Harris A."/>
            <person name="Allan A.C."/>
            <person name="Gleave A."/>
            <person name="Chen A."/>
            <person name="Janssen B.J."/>
            <person name="Plunkett B."/>
            <person name="Ampomah-Dwamena C."/>
            <person name="Voogd C."/>
            <person name="Leif D."/>
            <person name="Lafferty D."/>
            <person name="Souleyre E.J.F."/>
            <person name="Varkonyi-Gasic E."/>
            <person name="Gambi F."/>
            <person name="Hanley J."/>
            <person name="Yao J.L."/>
            <person name="Cheung J."/>
            <person name="David K.M."/>
            <person name="Warren B."/>
            <person name="Marsh K."/>
            <person name="Snowden K.C."/>
            <person name="Lin-Wang K."/>
            <person name="Brian L."/>
            <person name="Martinez-Sanchez M."/>
            <person name="Wang M."/>
            <person name="Ileperuma N."/>
            <person name="Macnee N."/>
            <person name="Campin R."/>
            <person name="McAtee P."/>
            <person name="Drummond R.S.M."/>
            <person name="Espley R.V."/>
            <person name="Ireland H.S."/>
            <person name="Wu R."/>
            <person name="Atkinson R.G."/>
            <person name="Karunairetnam S."/>
            <person name="Bulley S."/>
            <person name="Chunkath S."/>
            <person name="Hanley Z."/>
            <person name="Storey R."/>
            <person name="Thrimawithana A.H."/>
            <person name="Thomson S."/>
            <person name="David C."/>
            <person name="Testolin R."/>
            <person name="Huang H."/>
            <person name="Hellens R.P."/>
            <person name="Schaffer R.J."/>
        </authorList>
    </citation>
    <scope>NUCLEOTIDE SEQUENCE [LARGE SCALE GENOMIC DNA]</scope>
    <source>
        <strain evidence="4">cv. Red5</strain>
    </source>
</reference>
<proteinExistence type="predicted"/>
<keyword evidence="4" id="KW-1185">Reference proteome</keyword>
<dbReference type="Proteomes" id="UP000241394">
    <property type="component" value="Chromosome LG22"/>
</dbReference>
<evidence type="ECO:0000256" key="2">
    <source>
        <dbReference type="SAM" id="Phobius"/>
    </source>
</evidence>
<name>A0A2R6PWY8_ACTCC</name>
<evidence type="ECO:0000313" key="4">
    <source>
        <dbReference type="Proteomes" id="UP000241394"/>
    </source>
</evidence>
<keyword evidence="2" id="KW-1133">Transmembrane helix</keyword>
<dbReference type="InParanoid" id="A0A2R6PWY8"/>
<keyword evidence="2" id="KW-0472">Membrane</keyword>
<evidence type="ECO:0000256" key="1">
    <source>
        <dbReference type="SAM" id="MobiDB-lite"/>
    </source>
</evidence>
<accession>A0A2R6PWY8</accession>